<dbReference type="Proteomes" id="UP000199377">
    <property type="component" value="Unassembled WGS sequence"/>
</dbReference>
<gene>
    <name evidence="3" type="ORF">SAMN05216258_103444</name>
</gene>
<organism evidence="3 4">
    <name type="scientific">Albimonas pacifica</name>
    <dbReference type="NCBI Taxonomy" id="1114924"/>
    <lineage>
        <taxon>Bacteria</taxon>
        <taxon>Pseudomonadati</taxon>
        <taxon>Pseudomonadota</taxon>
        <taxon>Alphaproteobacteria</taxon>
        <taxon>Rhodobacterales</taxon>
        <taxon>Paracoccaceae</taxon>
        <taxon>Albimonas</taxon>
    </lineage>
</organism>
<feature type="transmembrane region" description="Helical" evidence="1">
    <location>
        <begin position="174"/>
        <end position="194"/>
    </location>
</feature>
<dbReference type="EMBL" id="FOQH01000003">
    <property type="protein sequence ID" value="SFH99606.1"/>
    <property type="molecule type" value="Genomic_DNA"/>
</dbReference>
<reference evidence="3 4" key="1">
    <citation type="submission" date="2016-10" db="EMBL/GenBank/DDBJ databases">
        <authorList>
            <person name="de Groot N.N."/>
        </authorList>
    </citation>
    <scope>NUCLEOTIDE SEQUENCE [LARGE SCALE GENOMIC DNA]</scope>
    <source>
        <strain evidence="3 4">CGMCC 1.11030</strain>
    </source>
</reference>
<keyword evidence="1" id="KW-1133">Transmembrane helix</keyword>
<protein>
    <submittedName>
        <fullName evidence="3">VPLPA-CTERM protein sorting domain-containing protein</fullName>
    </submittedName>
</protein>
<evidence type="ECO:0000313" key="4">
    <source>
        <dbReference type="Proteomes" id="UP000199377"/>
    </source>
</evidence>
<dbReference type="STRING" id="1114924.SAMN05216258_103444"/>
<dbReference type="AlphaFoldDB" id="A0A1I3EKU9"/>
<accession>A0A1I3EKU9</accession>
<keyword evidence="1" id="KW-0472">Membrane</keyword>
<evidence type="ECO:0000256" key="2">
    <source>
        <dbReference type="SAM" id="SignalP"/>
    </source>
</evidence>
<keyword evidence="4" id="KW-1185">Reference proteome</keyword>
<name>A0A1I3EKU9_9RHOB</name>
<evidence type="ECO:0000313" key="3">
    <source>
        <dbReference type="EMBL" id="SFH99606.1"/>
    </source>
</evidence>
<feature type="signal peptide" evidence="2">
    <location>
        <begin position="1"/>
        <end position="21"/>
    </location>
</feature>
<keyword evidence="2" id="KW-0732">Signal</keyword>
<proteinExistence type="predicted"/>
<sequence>MRSILMGIVALLGLFPLAAGAVSISDYTILIPDGVNSGPGYEEGGVVYFEDRWVDVCAATCNDGAVITWDLVNDTASPYAISVTGYAQNAGGGNPEFLNFFMYAGNADTYAASTLRWVLLPTSGSAGNVMAPQQTSPAVTLIIPAMTTYYVVASYDTAKAADFVEVAITGATPIPLPAALPLLGAGLAGLALTARGRRRG</sequence>
<keyword evidence="1" id="KW-0812">Transmembrane</keyword>
<feature type="chain" id="PRO_5011773305" evidence="2">
    <location>
        <begin position="22"/>
        <end position="200"/>
    </location>
</feature>
<evidence type="ECO:0000256" key="1">
    <source>
        <dbReference type="SAM" id="Phobius"/>
    </source>
</evidence>